<dbReference type="EMBL" id="MBFT01000435">
    <property type="protein sequence ID" value="PVU91181.1"/>
    <property type="molecule type" value="Genomic_DNA"/>
</dbReference>
<organism evidence="7 9">
    <name type="scientific">Furculomyces boomerangus</name>
    <dbReference type="NCBI Taxonomy" id="61424"/>
    <lineage>
        <taxon>Eukaryota</taxon>
        <taxon>Fungi</taxon>
        <taxon>Fungi incertae sedis</taxon>
        <taxon>Zoopagomycota</taxon>
        <taxon>Kickxellomycotina</taxon>
        <taxon>Harpellomycetes</taxon>
        <taxon>Harpellales</taxon>
        <taxon>Harpellaceae</taxon>
        <taxon>Furculomyces</taxon>
    </lineage>
</organism>
<dbReference type="EMBL" id="MBFT01000133">
    <property type="protein sequence ID" value="PVU96758.1"/>
    <property type="molecule type" value="Genomic_DNA"/>
</dbReference>
<dbReference type="GO" id="GO:0003729">
    <property type="term" value="F:mRNA binding"/>
    <property type="evidence" value="ECO:0007669"/>
    <property type="project" value="TreeGrafter"/>
</dbReference>
<sequence length="701" mass="79024">MSTYADLATFNSLNGNSSENPQTPPASYHSTKNSNTTDNKFNNSSTTILSQFSPSNFTQSFARFQKNSFYFHNLSNKTISSVSNILKTYKATRINVYPNDGILFSGDILFKTTPDAEKAFALLNGMEIDNQGTKLLLSIQNDISEPKTLSNLLTIKHLPKNTNLESLYDFLRTAGPISELRIPQNNKDLEEDIAFVRYFCPESELIALQDLMLSNYKGNLITLKVVPEKVQQKTQKTNHVPDTQKHDNKLIKHQSLVNSPELPTKSDIPEKTEQTFTKTKHHKDLDLVNSKSKPSSEIYVPGKLIIKNLDHTVSHSELFQLFKPFGYIHSARVIIDPDTRKSMGYGIIQLGNPNDALSAMTSLKGLELKNKVVTIEQFEHFHRSKKIITTNRRDSGNSEYASDNTLYLESENSPEYNRKKNSIGITNSLNKNICLPVVDLDVVEKLSFLARSELLAKNIINSVCANEKVDLEKHILVSAEHSLNTLTEITVSIATLPPKQILEMVQDDDLMVSKWTEAYKNPIVNDKTKSISNVVKQLWRQKLEIPDCDTPNTEKSNQLVNNRISTSSRLTEKLISEGLQGINHPKSTTDVFSSTRELRSDTSSPTKYGIKVKGYDTLIENFIEDLKVMPVMECKHAIGMKLFPLIKDLNYENPSKLTAWILDTMINDIRKLAYAMSNISDLKEIADSALESFKKVSESQS</sequence>
<dbReference type="Proteomes" id="UP000245699">
    <property type="component" value="Unassembled WGS sequence"/>
</dbReference>
<dbReference type="PROSITE" id="PS51309">
    <property type="entry name" value="PABC"/>
    <property type="match status" value="1"/>
</dbReference>
<evidence type="ECO:0000256" key="2">
    <source>
        <dbReference type="ARBA" id="ARBA00022884"/>
    </source>
</evidence>
<comment type="similarity">
    <text evidence="1">Belongs to the polyadenylate-binding protein type-1 family.</text>
</comment>
<evidence type="ECO:0000313" key="7">
    <source>
        <dbReference type="EMBL" id="PVU91181.1"/>
    </source>
</evidence>
<feature type="compositionally biased region" description="Polar residues" evidence="4">
    <location>
        <begin position="12"/>
        <end position="21"/>
    </location>
</feature>
<accession>A0A2T9YFQ7</accession>
<evidence type="ECO:0000313" key="8">
    <source>
        <dbReference type="EMBL" id="PVU96758.1"/>
    </source>
</evidence>
<dbReference type="PANTHER" id="PTHR48025">
    <property type="entry name" value="OS02G0815200 PROTEIN"/>
    <property type="match status" value="1"/>
</dbReference>
<dbReference type="OrthoDB" id="6159137at2759"/>
<feature type="compositionally biased region" description="Polar residues" evidence="4">
    <location>
        <begin position="28"/>
        <end position="40"/>
    </location>
</feature>
<feature type="domain" description="RRM" evidence="5">
    <location>
        <begin position="302"/>
        <end position="380"/>
    </location>
</feature>
<evidence type="ECO:0000256" key="1">
    <source>
        <dbReference type="ARBA" id="ARBA00008557"/>
    </source>
</evidence>
<dbReference type="CDD" id="cd00590">
    <property type="entry name" value="RRM_SF"/>
    <property type="match status" value="2"/>
</dbReference>
<comment type="caution">
    <text evidence="7">The sequence shown here is derived from an EMBL/GenBank/DDBJ whole genome shotgun (WGS) entry which is preliminary data.</text>
</comment>
<dbReference type="InterPro" id="IPR012677">
    <property type="entry name" value="Nucleotide-bd_a/b_plait_sf"/>
</dbReference>
<evidence type="ECO:0000256" key="3">
    <source>
        <dbReference type="PROSITE-ProRule" id="PRU00176"/>
    </source>
</evidence>
<reference evidence="7 9" key="1">
    <citation type="journal article" date="2018" name="MBio">
        <title>Comparative Genomics Reveals the Core Gene Toolbox for the Fungus-Insect Symbiosis.</title>
        <authorList>
            <person name="Wang Y."/>
            <person name="Stata M."/>
            <person name="Wang W."/>
            <person name="Stajich J.E."/>
            <person name="White M.M."/>
            <person name="Moncalvo J.M."/>
        </authorList>
    </citation>
    <scope>NUCLEOTIDE SEQUENCE [LARGE SCALE GENOMIC DNA]</scope>
    <source>
        <strain evidence="7 9">AUS-77-4</strain>
    </source>
</reference>
<feature type="domain" description="PABC" evidence="6">
    <location>
        <begin position="618"/>
        <end position="698"/>
    </location>
</feature>
<evidence type="ECO:0000313" key="9">
    <source>
        <dbReference type="Proteomes" id="UP000245699"/>
    </source>
</evidence>
<gene>
    <name evidence="8" type="ORF">BB559_002260</name>
    <name evidence="7" type="ORF">BB559_004255</name>
</gene>
<dbReference type="InterPro" id="IPR000504">
    <property type="entry name" value="RRM_dom"/>
</dbReference>
<dbReference type="Pfam" id="PF00076">
    <property type="entry name" value="RRM_1"/>
    <property type="match status" value="2"/>
</dbReference>
<evidence type="ECO:0000259" key="5">
    <source>
        <dbReference type="PROSITE" id="PS50102"/>
    </source>
</evidence>
<dbReference type="SMART" id="SM00360">
    <property type="entry name" value="RRM"/>
    <property type="match status" value="2"/>
</dbReference>
<proteinExistence type="inferred from homology"/>
<dbReference type="InterPro" id="IPR002004">
    <property type="entry name" value="PABP_HYD_C"/>
</dbReference>
<dbReference type="Gene3D" id="1.10.1900.10">
    <property type="entry name" value="c-terminal domain of poly(a) binding protein"/>
    <property type="match status" value="1"/>
</dbReference>
<dbReference type="Gene3D" id="3.30.70.330">
    <property type="match status" value="2"/>
</dbReference>
<feature type="domain" description="RRM" evidence="5">
    <location>
        <begin position="151"/>
        <end position="228"/>
    </location>
</feature>
<dbReference type="SUPFAM" id="SSF54928">
    <property type="entry name" value="RNA-binding domain, RBD"/>
    <property type="match status" value="2"/>
</dbReference>
<name>A0A2T9YFQ7_9FUNG</name>
<dbReference type="PROSITE" id="PS50102">
    <property type="entry name" value="RRM"/>
    <property type="match status" value="2"/>
</dbReference>
<keyword evidence="2 3" id="KW-0694">RNA-binding</keyword>
<protein>
    <submittedName>
        <fullName evidence="7">Uncharacterized protein</fullName>
    </submittedName>
</protein>
<dbReference type="AlphaFoldDB" id="A0A2T9YFQ7"/>
<dbReference type="InterPro" id="IPR050502">
    <property type="entry name" value="Euk_RNA-bind_prot"/>
</dbReference>
<dbReference type="GO" id="GO:0005634">
    <property type="term" value="C:nucleus"/>
    <property type="evidence" value="ECO:0007669"/>
    <property type="project" value="TreeGrafter"/>
</dbReference>
<keyword evidence="9" id="KW-1185">Reference proteome</keyword>
<dbReference type="InterPro" id="IPR035979">
    <property type="entry name" value="RBD_domain_sf"/>
</dbReference>
<evidence type="ECO:0000259" key="6">
    <source>
        <dbReference type="PROSITE" id="PS51309"/>
    </source>
</evidence>
<dbReference type="PANTHER" id="PTHR48025:SF1">
    <property type="entry name" value="RRM DOMAIN-CONTAINING PROTEIN"/>
    <property type="match status" value="1"/>
</dbReference>
<evidence type="ECO:0000256" key="4">
    <source>
        <dbReference type="SAM" id="MobiDB-lite"/>
    </source>
</evidence>
<feature type="region of interest" description="Disordered" evidence="4">
    <location>
        <begin position="12"/>
        <end position="40"/>
    </location>
</feature>